<comment type="caution">
    <text evidence="2">The sequence shown here is derived from an EMBL/GenBank/DDBJ whole genome shotgun (WGS) entry which is preliminary data.</text>
</comment>
<dbReference type="RefSeq" id="WP_189129052.1">
    <property type="nucleotide sequence ID" value="NZ_BMNH01000047.1"/>
</dbReference>
<proteinExistence type="predicted"/>
<dbReference type="InterPro" id="IPR036894">
    <property type="entry name" value="YbaB-like_sf"/>
</dbReference>
<dbReference type="SUPFAM" id="SSF82607">
    <property type="entry name" value="YbaB-like"/>
    <property type="match status" value="1"/>
</dbReference>
<reference evidence="2" key="1">
    <citation type="journal article" date="2014" name="Int. J. Syst. Evol. Microbiol.">
        <title>Complete genome sequence of Corynebacterium casei LMG S-19264T (=DSM 44701T), isolated from a smear-ripened cheese.</title>
        <authorList>
            <consortium name="US DOE Joint Genome Institute (JGI-PGF)"/>
            <person name="Walter F."/>
            <person name="Albersmeier A."/>
            <person name="Kalinowski J."/>
            <person name="Ruckert C."/>
        </authorList>
    </citation>
    <scope>NUCLEOTIDE SEQUENCE</scope>
    <source>
        <strain evidence="2">CGMCC 4.7368</strain>
    </source>
</reference>
<organism evidence="2 3">
    <name type="scientific">Nonomuraea cavernae</name>
    <dbReference type="NCBI Taxonomy" id="2045107"/>
    <lineage>
        <taxon>Bacteria</taxon>
        <taxon>Bacillati</taxon>
        <taxon>Actinomycetota</taxon>
        <taxon>Actinomycetes</taxon>
        <taxon>Streptosporangiales</taxon>
        <taxon>Streptosporangiaceae</taxon>
        <taxon>Nonomuraea</taxon>
    </lineage>
</organism>
<feature type="coiled-coil region" evidence="1">
    <location>
        <begin position="1"/>
        <end position="31"/>
    </location>
</feature>
<name>A0A917ZH79_9ACTN</name>
<dbReference type="Pfam" id="PF02575">
    <property type="entry name" value="YbaB_DNA_bd"/>
    <property type="match status" value="1"/>
</dbReference>
<dbReference type="Proteomes" id="UP000646523">
    <property type="component" value="Unassembled WGS sequence"/>
</dbReference>
<dbReference type="InterPro" id="IPR004401">
    <property type="entry name" value="YbaB/EbfC"/>
</dbReference>
<evidence type="ECO:0000313" key="3">
    <source>
        <dbReference type="Proteomes" id="UP000646523"/>
    </source>
</evidence>
<keyword evidence="3" id="KW-1185">Reference proteome</keyword>
<dbReference type="AlphaFoldDB" id="A0A917ZH79"/>
<protein>
    <recommendedName>
        <fullName evidence="4">YbaB/EbfC family DNA-binding protein</fullName>
    </recommendedName>
</protein>
<evidence type="ECO:0000313" key="2">
    <source>
        <dbReference type="EMBL" id="GGO83005.1"/>
    </source>
</evidence>
<evidence type="ECO:0000256" key="1">
    <source>
        <dbReference type="SAM" id="Coils"/>
    </source>
</evidence>
<gene>
    <name evidence="2" type="ORF">GCM10012289_75560</name>
</gene>
<keyword evidence="1" id="KW-0175">Coiled coil</keyword>
<sequence>MDEITDAQARLDELIAAAERAEARVEEWSARTFTGQADDGRITATTDFLGVLVSLEISPLSRRRLDATALADAILAAINAAEEAAAAAKDELMDDLRPPQFGRLRM</sequence>
<evidence type="ECO:0008006" key="4">
    <source>
        <dbReference type="Google" id="ProtNLM"/>
    </source>
</evidence>
<reference evidence="2" key="2">
    <citation type="submission" date="2020-09" db="EMBL/GenBank/DDBJ databases">
        <authorList>
            <person name="Sun Q."/>
            <person name="Zhou Y."/>
        </authorList>
    </citation>
    <scope>NUCLEOTIDE SEQUENCE</scope>
    <source>
        <strain evidence="2">CGMCC 4.7368</strain>
    </source>
</reference>
<dbReference type="GO" id="GO:0003677">
    <property type="term" value="F:DNA binding"/>
    <property type="evidence" value="ECO:0007669"/>
    <property type="project" value="InterPro"/>
</dbReference>
<dbReference type="EMBL" id="BMNH01000047">
    <property type="protein sequence ID" value="GGO83005.1"/>
    <property type="molecule type" value="Genomic_DNA"/>
</dbReference>
<dbReference type="Gene3D" id="3.30.1310.10">
    <property type="entry name" value="Nucleoid-associated protein YbaB-like domain"/>
    <property type="match status" value="1"/>
</dbReference>
<accession>A0A917ZH79</accession>